<organism evidence="10 11">
    <name type="scientific">Naegleria lovaniensis</name>
    <name type="common">Amoeba</name>
    <dbReference type="NCBI Taxonomy" id="51637"/>
    <lineage>
        <taxon>Eukaryota</taxon>
        <taxon>Discoba</taxon>
        <taxon>Heterolobosea</taxon>
        <taxon>Tetramitia</taxon>
        <taxon>Eutetramitia</taxon>
        <taxon>Vahlkampfiidae</taxon>
        <taxon>Naegleria</taxon>
    </lineage>
</organism>
<keyword evidence="4" id="KW-0863">Zinc-finger</keyword>
<dbReference type="PANTHER" id="PTHR22605">
    <property type="entry name" value="RZ-TYPE DOMAIN-CONTAINING PROTEIN"/>
    <property type="match status" value="1"/>
</dbReference>
<evidence type="ECO:0000313" key="11">
    <source>
        <dbReference type="Proteomes" id="UP000816034"/>
    </source>
</evidence>
<dbReference type="InterPro" id="IPR046439">
    <property type="entry name" value="ZF_RZ_dom"/>
</dbReference>
<feature type="compositionally biased region" description="Basic and acidic residues" evidence="8">
    <location>
        <begin position="8"/>
        <end position="23"/>
    </location>
</feature>
<evidence type="ECO:0000256" key="3">
    <source>
        <dbReference type="ARBA" id="ARBA00022723"/>
    </source>
</evidence>
<keyword evidence="2" id="KW-0963">Cytoplasm</keyword>
<keyword evidence="7" id="KW-0175">Coiled coil</keyword>
<keyword evidence="3" id="KW-0479">Metal-binding</keyword>
<feature type="compositionally biased region" description="Low complexity" evidence="8">
    <location>
        <begin position="114"/>
        <end position="126"/>
    </location>
</feature>
<dbReference type="CDD" id="cd00009">
    <property type="entry name" value="AAA"/>
    <property type="match status" value="1"/>
</dbReference>
<dbReference type="Pfam" id="PF20173">
    <property type="entry name" value="ZnF_RZ-type"/>
    <property type="match status" value="1"/>
</dbReference>
<evidence type="ECO:0000256" key="6">
    <source>
        <dbReference type="ARBA" id="ARBA00022859"/>
    </source>
</evidence>
<evidence type="ECO:0000256" key="8">
    <source>
        <dbReference type="SAM" id="MobiDB-lite"/>
    </source>
</evidence>
<dbReference type="GO" id="GO:0008270">
    <property type="term" value="F:zinc ion binding"/>
    <property type="evidence" value="ECO:0007669"/>
    <property type="project" value="UniProtKB-KW"/>
</dbReference>
<dbReference type="GO" id="GO:0004842">
    <property type="term" value="F:ubiquitin-protein transferase activity"/>
    <property type="evidence" value="ECO:0007669"/>
    <property type="project" value="InterPro"/>
</dbReference>
<dbReference type="RefSeq" id="XP_044543331.1">
    <property type="nucleotide sequence ID" value="XM_044686599.1"/>
</dbReference>
<evidence type="ECO:0000256" key="4">
    <source>
        <dbReference type="ARBA" id="ARBA00022771"/>
    </source>
</evidence>
<keyword evidence="6" id="KW-0391">Immunity</keyword>
<dbReference type="SUPFAM" id="SSF52540">
    <property type="entry name" value="P-loop containing nucleoside triphosphate hydrolases"/>
    <property type="match status" value="2"/>
</dbReference>
<proteinExistence type="predicted"/>
<dbReference type="SMART" id="SM00382">
    <property type="entry name" value="AAA"/>
    <property type="match status" value="2"/>
</dbReference>
<feature type="compositionally biased region" description="Low complexity" evidence="8">
    <location>
        <begin position="24"/>
        <end position="54"/>
    </location>
</feature>
<keyword evidence="11" id="KW-1185">Reference proteome</keyword>
<comment type="caution">
    <text evidence="10">The sequence shown here is derived from an EMBL/GenBank/DDBJ whole genome shotgun (WGS) entry which is preliminary data.</text>
</comment>
<dbReference type="Gene3D" id="3.40.50.300">
    <property type="entry name" value="P-loop containing nucleotide triphosphate hydrolases"/>
    <property type="match status" value="1"/>
</dbReference>
<sequence>MLPTNDPHYIRYLKEQEEQKKQNDQQQQQEQPNSINSSSSSPSEPRVPPVNNNSKNSTRFNKPSQHKASPHHSPNQHHDNEDDFSFLPKTNHRDKQQLVRSREALDGSDVVDENNNNNSNKSTTFNEQVTYPSLVETHHESSRIEAKNTQHDDAPRPSEKDQQIPSSSRRSKKRKMNDRGSSKTTSSQVASSTTSSLSTTIEENIQQEEVVIEEEGNDGTTDLSTTQMVLYFHVFIPIVYFEDDDNQTNLVPKIDIHYKSPSLSTSLFSKISKKGNMIHKFTLLRKSSFHQEIWIGSAVLPKNLSFLQFKVLISGPRGIVNSDKAVSDVTFMSNLKKPFSQIFCQFKPQHEKSVGLLKSAIQTITQSKRSVLFSFVEELFESVLSEINDIPLARKKSLSARNYNQSNDNDELIRQHIQAQQQKLVLFYQRLDGLFQSLEQILTTNGKAAFQVSERFVAKRNYFRDSTVTELKSFLLDRVETFGENTTNLECRAIMIVCIFDRIVSLTSSTDLDNFLDVVYLLRHFDVYSISTIYNHILSKLSEQSNTTPSKSMNDVSHLDNIKTSFKSGIQQLIRLFMKHPEKKNFSFWVLLSPFIHSEFGNSFHGNYNQLDTLIMYADKRRFNDEMKELFAMVEHKSSSVSQHMMHVTSSQISVIVSTLFRLASSSFDHIQVVLQFGRCLKCDNEHAISNVLLKEFTTFVKNHTEWIDDTKEKLDILKSIICSEKSFSRSFSLLEVLLSSIGNIETMDHIHAHEILDVVFIFFDDDVFVSNCEERDKEKISKLLKEVFKQIFRNKTSSTFFGRKSFKLTDILDFYVGMSSRLSKSILRPEDYQMCVLESFKGNYYFSAMTNQDLLKGFLDFEAKTSMQEVSLFFKVLEDVTFDICKKMGYSSKVLNSLLNLLEKHIDSLERAITKRHMVADTILNHITNHIYTEENMSLLLNNSELWCRCFSLCNSSFTTETVTKAAQLLDNWGNAILGHTATIDMLKELFEGNNKERFVQLALSTSKDVLSLTTLVELEEEVAQFTSLQRKTHDFCNHYCQNEHVDSSSLRDILTRLDSAIEKRVPFDAIKSLLNDQPFLKELNELQYLSKSELFLQTWNQTIDEVAQKEAQITNMNTDGSTPTVSFSVKDLKNKVFTLVTNKWIKLYNDLNSKTISFQELEHQFANFESEEDVSSEIRFLKTTCKVDDDAENNATSLKLVAETRESKEWCDYHTKIVHSFIFISRQKTYVPLVIQVLQKFGNVFRSSIVEDKYFIGLTALHYKFFVEKWENGTLFDVADIVNAAKQALKHLSRYELDLVQVLAQSDDLLEWLWQHHNTGQFNELIRVCREVTTDDAITLQSFASLISCREYLYDIVYPETKFSSCEGFLQTMKSLNYNKDSKEIERRIQDVSFIRKNLESVKQIFRDKTRSPSVNSLLKLLEIMESAAFKISTKSSILSLNAHQNEYTFEDMIIYKLPSSSKDKTFTMSDLLDIRTTVLNTSVPRELKEKHQNLDFEMNRFIELINILLSIKESVIELIKNGNILIDQYEYEFNFNQISCVDNEMGKLRNEATRLEALNASWKKDIKNIRQKYSYLNYFNMRELREILKWLECNNSANLHSMCKTIRREFTDKHLELLLSEWHNKNNFVVVDDDLSYTVLESLGNLLSALFGDTEDIILQKDRSISFSAKKDIALSLTQSNQDIENLFVISCQNEQDVESVVLSLYAVQSRLPEMYEILMCNSRTKVEDILLLFTRWSQTRSQSLTSRRIFTLANVHLLSYTTQCQVVDKLKLYLHNSDIKLAPPLVIVSGNAHQRIVNAFSNFRFDGAAITLTIEEMVEVYSQICNTYSCGTKVYTSKHSGAGKTHSIFKYACENQLELVSISLRESVDISSLISQLNEKTNRTHPVALYFNISSHVDSIVNAILFQLIVVGSISDYNGQVYHRREVDSILIEIPNAPQNITLEKFVPLCNFLPKQVCEVTAETLLIEKRFEMDDFGRVTSAINSKLLFVCAILKAFEKGTFSNPELFAQFVPDDYLEPQECFDILMRYCNTTGQTSFSLISNFVDFTYEFFQSIMKYELLRVLPSLEPLTARIPHSLIALALEMTKDFAMRQLVLNFNTANPSLEEYAKRFSSIRKWEQSTHPVLIFTQDDFTVAGFNVIALKQESVKKFFSDQEIHILHEQKLDINFDFNTSLTQKGQIDTEIEGLKFLTMVNGSYQYEMADYYDYSLREKISNSDYVLTQDNLMKMFAIILRFKCNLPVIILGETGCGKSFLMAYLSKILEMDLRRITLHGGHSEKDIIDFIYPIIEEANSHAMANYIVFFDESNTCAHTGILKEIVCDRVLNGLPIPKNIKIVCALNPYRLKNENTKKIEAVIQSQSGILYKHPSFKNIPDPLENLVYRVHPLPDSFIDHVYDFGSLSIETERIYIRSMLQKGLRAYVIHTQHNPTLEIFVDLICTSQQFVREAMHEVSVVSLRDVKRSVQVFSWLFEEHKKASDSVFWDILKLETQLVEFSIHNINFLKCLVLSLAFTFYSRLNRDQRQSYLRKICEVGRIVISSFTSQFFVETVTKYQNELTTQLNPGEGISLNEALTENCFMLFLALLNHIPIILVGFAGSSKSLAVDLISKAMRGKASTNKRLHHLPDINIFAYQCSPLSTARGIAQTFRSARRYAEESSGSSSLSVVLLDEISLADSPNLPLKILHHELENLEKISFIAISNYSLDSSKMNRMSILYRSIPTSKDLKNTAKGIIGVKKLQLNNYLEAIAQSYLELFNTQKIKLFFGLRDFYQCIKFLNRVVNDKMVYDGKEVSFDQALLLAILRNFGGVPKDQVHAILKIFETKTGSSLTSSQMPRPTNKELIQMNLKDSTMARHLMLLTHNNAALNLLFDYNILSLSETLVLFGSDFPLENNDNFALSLQLQKIKLAMSDGRTVVLVHLVEQKKFARLAFGNESVTCAVHDNFRIVVIAEASDAYSKLAAPFLNRLEKHSFNRIDFMTEENSISLSMLETFVSNLVDDGLQNLPKIFVGCHDESLKSLVQALYSTEIDNMVDEGTSYVYTNAIEKLLWVASPEHIVKSGNREIIETYFMKQDHSSFPSLLNKVFAHPEEWSYTTSNGIQAVVMTYSPLDINIETTVKSDVTVVKNEEMKVQFIQLHELKTSADLNSELDHFFNSDHDQSLLIILADPNASSVRRIRYAQYTCENKRELFIKNNPSKIRNVVIVVNLIRGLSFQESRFTFDFDKRWNYIFIDDISSNTKAAFPDMFTLVSKPLSKILSELPIMDLTLANLHNSLSRIVYPYPRTPDSIQKQIITIRNLLSSSQHRFYQAVQEKMLDVLKITTKNDDKWYLEVMEDEKLLQICGTLNSALQYFISKKLFITFAAVLSVTDRFNNFSLLNDNDVRDFWLEMFQQNVQPKMIQDLLISEQLHGHINVHYGTQLPHFNAQFPFSYLISIVSEGVKKNMMENNTDKDNMLEKLEKHFECTYPNLLEYTFINNDSSNVMIDENKQYLHFSIAERFIHDYFTMYGFKYSTLSLDKCKQLIMEIVNKDLGNKSEFTITDLQVIYWSNEPRFKTYFHVLDLIRDASIFENLFYNIPTFESIVDCDIFLYQLVIDAINPTNAINWKSLTDIEESRSWVNNVHIISECCRLLRQLIDSTLLSENVSDSTRWNFGKQNHIWKCISFFSKFLQDLAFKRGIDEDSFDVSICENYWKKLSSSETTHFEQPNMFIDFLQTLTDINKKYSRSESAEDFECFICYTIPDPTELRKTKCCSRYVCIECANNYCSSKTKNGIQNQSCGWCQRGVNLSSVETYTELCDQHLDQVQEMSSKENIFIERASKLTEIFIIHYCLQSENMDQLSAALISTIIQYLSENKKILSDNKLLKFIVNDSMRSSVIRSLVALKKQNTEIGAVIEHELEDQLSTLYSDFKHADFPLAVAISQILEDEIESSVTDEINNEHLLHEKLEKKLSMEPLPGGILKFLQSICSCKVAVRWFAQCISSKKEPSLEFIETIDHLFQNNYSLLVFFFRELAKSNGLSATRSMINYNPMLKQMAFIETWKQKEEAIIFISDNGALSDSNPFATLYDQLPNEGLNYNTMRDAVEQLRLSDAKTDTLLNTLYERSRNSRNCFCALLLMVLLEHVTLRRKISQQNNYNHLLVWMRNNKAKLVVFENISIVNIVERLIENNIRNFEITPETSMSKIHLLRCLIHQIVMVIWNLNTPSMGFFWNCLTNITQLHNTLFPTMNDDITSTLTQITGGKTYTCPNGHAYIITECGRAMVTDICRECGQPIGGSSHTLLSTNREYQNVDNTPLNFCARSAIEETSPADVHSTNRDLSSTEFRLIRLLMSGLLYASGIFFNNNTRVLINTQYCNPADANQYFMEHFTNDWHILSQLTGRNEEDLCITLHHTFAQISYRAATQSTTLWFHALTHKDQRRPFENNFCTQLLEGKFKPDRILTFIQETLQRHNEARRDRKTTLANSKLMKHIYPDQEVLSLQERTLLLPSIFMPVESITLEHFMNSLKQTATMDKLQALAAIVDNIVPLQAMHHLPNIFDLYRLVCKRFDKRIRRENALNSTVREIILEMEDESERTLFEACFESFAQAWNSVFKLVERYECLEIPHHMKEIKMSKDQPLIYIVPSEKDEPIFGLAMVHYLVGIQNKLTELISKEYFSMESKDLRVVTSRELTPTHVVNISLQRHLLPFIKDHCNRSLSFEKPQQIIYDFEFIQQYLIDNFFLRKSLIEIQIKMLDFTGEIRVTGAKEKFSALKKRNTKISNDKLTQDDQEMIINELGGPGGRSERCVSCFRYVEMAIHFIQSSLSVESGVSVQFLDKYLVDYLEKDLMIQDARKLFGSLSQTLQIKHLDHLFEILEQHLTLDIFAGIHDIYKEPLSPELKHKLTTTVMPYIDCQVLMSSMRDAMVKYLSETFTQKESDLCDWLQDLPLPEYFQTGQGEHALDVSTIGELDWFKEIPMGKFKVANALDFYKTLEDILEKSKQ</sequence>
<evidence type="ECO:0000313" key="10">
    <source>
        <dbReference type="EMBL" id="KAG2374157.1"/>
    </source>
</evidence>
<gene>
    <name evidence="10" type="ORF">C9374_010994</name>
</gene>
<accession>A0AA88GEJ3</accession>
<feature type="region of interest" description="Disordered" evidence="8">
    <location>
        <begin position="1"/>
        <end position="202"/>
    </location>
</feature>
<evidence type="ECO:0000256" key="1">
    <source>
        <dbReference type="ARBA" id="ARBA00004496"/>
    </source>
</evidence>
<dbReference type="PANTHER" id="PTHR22605:SF1">
    <property type="entry name" value="RZ-TYPE DOMAIN-CONTAINING PROTEIN"/>
    <property type="match status" value="1"/>
</dbReference>
<feature type="coiled-coil region" evidence="7">
    <location>
        <begin position="1541"/>
        <end position="1575"/>
    </location>
</feature>
<comment type="subcellular location">
    <subcellularLocation>
        <location evidence="1">Cytoplasm</location>
    </subcellularLocation>
</comment>
<dbReference type="EMBL" id="PYSW02000047">
    <property type="protein sequence ID" value="KAG2374157.1"/>
    <property type="molecule type" value="Genomic_DNA"/>
</dbReference>
<dbReference type="InterPro" id="IPR003593">
    <property type="entry name" value="AAA+_ATPase"/>
</dbReference>
<feature type="domain" description="RZ-type" evidence="9">
    <location>
        <begin position="4228"/>
        <end position="4297"/>
    </location>
</feature>
<reference evidence="10 11" key="1">
    <citation type="journal article" date="2018" name="BMC Genomics">
        <title>The genome of Naegleria lovaniensis, the basis for a comparative approach to unravel pathogenicity factors of the human pathogenic amoeba N. fowleri.</title>
        <authorList>
            <person name="Liechti N."/>
            <person name="Schurch N."/>
            <person name="Bruggmann R."/>
            <person name="Wittwer M."/>
        </authorList>
    </citation>
    <scope>NUCLEOTIDE SEQUENCE [LARGE SCALE GENOMIC DNA]</scope>
    <source>
        <strain evidence="10 11">ATCC 30569</strain>
    </source>
</reference>
<keyword evidence="5" id="KW-0862">Zinc</keyword>
<dbReference type="PROSITE" id="PS51981">
    <property type="entry name" value="ZF_RZ"/>
    <property type="match status" value="1"/>
</dbReference>
<feature type="compositionally biased region" description="Basic and acidic residues" evidence="8">
    <location>
        <begin position="91"/>
        <end position="105"/>
    </location>
</feature>
<evidence type="ECO:0000256" key="2">
    <source>
        <dbReference type="ARBA" id="ARBA00022490"/>
    </source>
</evidence>
<name>A0AA88GEJ3_NAELO</name>
<dbReference type="InterPro" id="IPR031248">
    <property type="entry name" value="RNF213"/>
</dbReference>
<feature type="compositionally biased region" description="Basic and acidic residues" evidence="8">
    <location>
        <begin position="136"/>
        <end position="162"/>
    </location>
</feature>
<evidence type="ECO:0000259" key="9">
    <source>
        <dbReference type="PROSITE" id="PS51981"/>
    </source>
</evidence>
<dbReference type="Proteomes" id="UP000816034">
    <property type="component" value="Unassembled WGS sequence"/>
</dbReference>
<evidence type="ECO:0000256" key="5">
    <source>
        <dbReference type="ARBA" id="ARBA00022833"/>
    </source>
</evidence>
<dbReference type="InterPro" id="IPR027417">
    <property type="entry name" value="P-loop_NTPase"/>
</dbReference>
<dbReference type="GO" id="GO:0016887">
    <property type="term" value="F:ATP hydrolysis activity"/>
    <property type="evidence" value="ECO:0007669"/>
    <property type="project" value="InterPro"/>
</dbReference>
<dbReference type="GO" id="GO:0005737">
    <property type="term" value="C:cytoplasm"/>
    <property type="evidence" value="ECO:0007669"/>
    <property type="project" value="UniProtKB-SubCell"/>
</dbReference>
<feature type="compositionally biased region" description="Low complexity" evidence="8">
    <location>
        <begin position="182"/>
        <end position="202"/>
    </location>
</feature>
<dbReference type="GO" id="GO:0002376">
    <property type="term" value="P:immune system process"/>
    <property type="evidence" value="ECO:0007669"/>
    <property type="project" value="UniProtKB-KW"/>
</dbReference>
<evidence type="ECO:0000256" key="7">
    <source>
        <dbReference type="SAM" id="Coils"/>
    </source>
</evidence>
<protein>
    <recommendedName>
        <fullName evidence="9">RZ-type domain-containing protein</fullName>
    </recommendedName>
</protein>
<dbReference type="GeneID" id="68103448"/>